<feature type="compositionally biased region" description="Polar residues" evidence="1">
    <location>
        <begin position="218"/>
        <end position="233"/>
    </location>
</feature>
<feature type="compositionally biased region" description="Polar residues" evidence="1">
    <location>
        <begin position="163"/>
        <end position="191"/>
    </location>
</feature>
<feature type="compositionally biased region" description="Basic and acidic residues" evidence="1">
    <location>
        <begin position="39"/>
        <end position="73"/>
    </location>
</feature>
<reference evidence="2 3" key="1">
    <citation type="submission" date="2014-03" db="EMBL/GenBank/DDBJ databases">
        <title>Draft genome of the hookworm Oesophagostomum dentatum.</title>
        <authorList>
            <person name="Mitreva M."/>
        </authorList>
    </citation>
    <scope>NUCLEOTIDE SEQUENCE [LARGE SCALE GENOMIC DNA]</scope>
    <source>
        <strain evidence="2 3">OD-Hann</strain>
    </source>
</reference>
<proteinExistence type="predicted"/>
<feature type="region of interest" description="Disordered" evidence="1">
    <location>
        <begin position="39"/>
        <end position="120"/>
    </location>
</feature>
<protein>
    <submittedName>
        <fullName evidence="2">Uncharacterized protein</fullName>
    </submittedName>
</protein>
<feature type="compositionally biased region" description="Polar residues" evidence="1">
    <location>
        <begin position="103"/>
        <end position="112"/>
    </location>
</feature>
<feature type="compositionally biased region" description="Basic residues" evidence="1">
    <location>
        <begin position="286"/>
        <end position="299"/>
    </location>
</feature>
<evidence type="ECO:0000313" key="2">
    <source>
        <dbReference type="EMBL" id="KHJ94077.1"/>
    </source>
</evidence>
<feature type="compositionally biased region" description="Basic residues" evidence="1">
    <location>
        <begin position="306"/>
        <end position="315"/>
    </location>
</feature>
<organism evidence="2 3">
    <name type="scientific">Oesophagostomum dentatum</name>
    <name type="common">Nodular worm</name>
    <dbReference type="NCBI Taxonomy" id="61180"/>
    <lineage>
        <taxon>Eukaryota</taxon>
        <taxon>Metazoa</taxon>
        <taxon>Ecdysozoa</taxon>
        <taxon>Nematoda</taxon>
        <taxon>Chromadorea</taxon>
        <taxon>Rhabditida</taxon>
        <taxon>Rhabditina</taxon>
        <taxon>Rhabditomorpha</taxon>
        <taxon>Strongyloidea</taxon>
        <taxon>Strongylidae</taxon>
        <taxon>Oesophagostomum</taxon>
    </lineage>
</organism>
<feature type="compositionally biased region" description="Basic and acidic residues" evidence="1">
    <location>
        <begin position="234"/>
        <end position="248"/>
    </location>
</feature>
<dbReference type="AlphaFoldDB" id="A0A0B1TE35"/>
<dbReference type="EMBL" id="KN550475">
    <property type="protein sequence ID" value="KHJ94077.1"/>
    <property type="molecule type" value="Genomic_DNA"/>
</dbReference>
<sequence>MEIARAGGFPPPRFSCREDSVMADKFVFRANVLVEETDLERKAREGGLKRLKFSESEKKEKEQEEKRRAKKLSEYSVQLSAEAATAIPPRPQSQEPLKDDDSQPTQEESSLRQILRPPEMRNTVSAPAILLQPALTGKSKSKNLFAKIRKFASRKVAVLAGKKTTSPTYTQSPSLKKGSVSLSQKTVSKANTPDKPGEAKKSVRTLNNPNERAAHSVSPPQRNSKQQPVSITEHSMRQKRTCELRRLSAESVKNSAEDIHERSPVKKASAGSKDTEQITQKSTQKSSHKANKRKSKPVRSKSSPAKLRKRVKHTKAAGIMRRILRRHKSMPSVSAPTR</sequence>
<keyword evidence="3" id="KW-1185">Reference proteome</keyword>
<evidence type="ECO:0000313" key="3">
    <source>
        <dbReference type="Proteomes" id="UP000053660"/>
    </source>
</evidence>
<evidence type="ECO:0000256" key="1">
    <source>
        <dbReference type="SAM" id="MobiDB-lite"/>
    </source>
</evidence>
<name>A0A0B1TE35_OESDE</name>
<gene>
    <name evidence="2" type="ORF">OESDEN_05997</name>
</gene>
<dbReference type="OrthoDB" id="10489841at2759"/>
<feature type="compositionally biased region" description="Basic and acidic residues" evidence="1">
    <location>
        <begin position="255"/>
        <end position="264"/>
    </location>
</feature>
<dbReference type="Proteomes" id="UP000053660">
    <property type="component" value="Unassembled WGS sequence"/>
</dbReference>
<feature type="region of interest" description="Disordered" evidence="1">
    <location>
        <begin position="158"/>
        <end position="338"/>
    </location>
</feature>
<accession>A0A0B1TE35</accession>